<evidence type="ECO:0000313" key="1">
    <source>
        <dbReference type="EMBL" id="RFS45597.1"/>
    </source>
</evidence>
<dbReference type="RefSeq" id="WP_117228788.1">
    <property type="nucleotide sequence ID" value="NZ_QVFU01000015.1"/>
</dbReference>
<name>A0A372FXR4_9ACTN</name>
<accession>A0A372FXR4</accession>
<proteinExistence type="predicted"/>
<dbReference type="EMBL" id="QVFU01000015">
    <property type="protein sequence ID" value="RFS45597.1"/>
    <property type="molecule type" value="Genomic_DNA"/>
</dbReference>
<dbReference type="InterPro" id="IPR036271">
    <property type="entry name" value="Tet_transcr_reg_TetR-rel_C_sf"/>
</dbReference>
<dbReference type="Gene3D" id="1.10.357.10">
    <property type="entry name" value="Tetracycline Repressor, domain 2"/>
    <property type="match status" value="1"/>
</dbReference>
<organism evidence="1 2">
    <name type="scientific">Micromonospora craniellae</name>
    <dbReference type="NCBI Taxonomy" id="2294034"/>
    <lineage>
        <taxon>Bacteria</taxon>
        <taxon>Bacillati</taxon>
        <taxon>Actinomycetota</taxon>
        <taxon>Actinomycetes</taxon>
        <taxon>Micromonosporales</taxon>
        <taxon>Micromonosporaceae</taxon>
        <taxon>Micromonospora</taxon>
    </lineage>
</organism>
<dbReference type="InterPro" id="IPR009057">
    <property type="entry name" value="Homeodomain-like_sf"/>
</dbReference>
<dbReference type="OrthoDB" id="3173376at2"/>
<dbReference type="SUPFAM" id="SSF46689">
    <property type="entry name" value="Homeodomain-like"/>
    <property type="match status" value="1"/>
</dbReference>
<evidence type="ECO:0000313" key="2">
    <source>
        <dbReference type="Proteomes" id="UP000262621"/>
    </source>
</evidence>
<sequence>MAQSPTPFHAGLTPEQVVEAAVELTRRSHLFGWSIRDLAGLLAVAPSVVYHHVGGKDLICRRVVEQVLSQTKIPQPEPDWREWFRDLLYNLGPLVAQYPGVAKWTLMHGPTVSAMLPIIEAGIATLDQCGFGERSNLAYAVLLNNAMLTVSIGDDRLQHEGDGPRDHATMMAEFHETASAASPRVQRFAEEILGPLTEGAARAEHLRDSYYRLAVDIVIAGLDALVGPEAGTVGRSAEGE</sequence>
<dbReference type="Proteomes" id="UP000262621">
    <property type="component" value="Unassembled WGS sequence"/>
</dbReference>
<dbReference type="AlphaFoldDB" id="A0A372FXR4"/>
<keyword evidence="2" id="KW-1185">Reference proteome</keyword>
<gene>
    <name evidence="1" type="ORF">D0Q02_16005</name>
</gene>
<dbReference type="SUPFAM" id="SSF48498">
    <property type="entry name" value="Tetracyclin repressor-like, C-terminal domain"/>
    <property type="match status" value="1"/>
</dbReference>
<protein>
    <submittedName>
        <fullName evidence="1">TetR/AcrR family transcriptional regulator</fullName>
    </submittedName>
</protein>
<reference evidence="1 2" key="1">
    <citation type="submission" date="2018-08" db="EMBL/GenBank/DDBJ databases">
        <title>Verrucosispora craniellae sp. nov., isolated from a marine sponge in the South China Sea.</title>
        <authorList>
            <person name="Li L."/>
            <person name="Lin H.W."/>
        </authorList>
    </citation>
    <scope>NUCLEOTIDE SEQUENCE [LARGE SCALE GENOMIC DNA]</scope>
    <source>
        <strain evidence="1 2">LHW63014</strain>
    </source>
</reference>
<comment type="caution">
    <text evidence="1">The sequence shown here is derived from an EMBL/GenBank/DDBJ whole genome shotgun (WGS) entry which is preliminary data.</text>
</comment>